<feature type="domain" description="AB hydrolase-1" evidence="1">
    <location>
        <begin position="27"/>
        <end position="267"/>
    </location>
</feature>
<proteinExistence type="predicted"/>
<dbReference type="PANTHER" id="PTHR43798">
    <property type="entry name" value="MONOACYLGLYCEROL LIPASE"/>
    <property type="match status" value="1"/>
</dbReference>
<sequence length="280" mass="31469">MKVEQVKHVEVEAGRLEYSVSGHADAPALLLLHAIRNTRHLFASLLPELAKHYRVVAVDLRGHGNSTDRGPFAFERIVDDLACLLEQEGLSQVAIVAASFSAVPAQMLAVREPQRIASLVLLDGGYYSLGAMPGFEHDPTVERLSSTRFQTVEEAERQFAKRYGGRKLPAGWMSTELVRKEDGGFGYRLPREAFDGYFHQYATYDLDELCRQLTCPVLLLLADENHLPDEAQRSFFREAVAKYRSAVPQAQVRTIANSLHLLMVTHPDETVNEINLFLHR</sequence>
<evidence type="ECO:0000259" key="1">
    <source>
        <dbReference type="Pfam" id="PF00561"/>
    </source>
</evidence>
<dbReference type="RefSeq" id="WP_122962528.1">
    <property type="nucleotide sequence ID" value="NZ_BJMH01000003.1"/>
</dbReference>
<dbReference type="Gene3D" id="3.40.50.1820">
    <property type="entry name" value="alpha/beta hydrolase"/>
    <property type="match status" value="1"/>
</dbReference>
<dbReference type="Proteomes" id="UP000316882">
    <property type="component" value="Unassembled WGS sequence"/>
</dbReference>
<dbReference type="GO" id="GO:0016787">
    <property type="term" value="F:hydrolase activity"/>
    <property type="evidence" value="ECO:0007669"/>
    <property type="project" value="UniProtKB-KW"/>
</dbReference>
<dbReference type="InterPro" id="IPR029058">
    <property type="entry name" value="AB_hydrolase_fold"/>
</dbReference>
<dbReference type="Pfam" id="PF00561">
    <property type="entry name" value="Abhydrolase_1"/>
    <property type="match status" value="1"/>
</dbReference>
<name>A0A4Y3PCL5_BREPA</name>
<comment type="caution">
    <text evidence="2">The sequence shown here is derived from an EMBL/GenBank/DDBJ whole genome shotgun (WGS) entry which is preliminary data.</text>
</comment>
<dbReference type="STRING" id="54914.AV540_14810"/>
<evidence type="ECO:0000313" key="2">
    <source>
        <dbReference type="EMBL" id="GEB31224.1"/>
    </source>
</evidence>
<dbReference type="SUPFAM" id="SSF53474">
    <property type="entry name" value="alpha/beta-Hydrolases"/>
    <property type="match status" value="1"/>
</dbReference>
<gene>
    <name evidence="2" type="ORF">BPA01_08040</name>
</gene>
<keyword evidence="3" id="KW-1185">Reference proteome</keyword>
<dbReference type="GO" id="GO:0016020">
    <property type="term" value="C:membrane"/>
    <property type="evidence" value="ECO:0007669"/>
    <property type="project" value="TreeGrafter"/>
</dbReference>
<dbReference type="AlphaFoldDB" id="A0A4Y3PCL5"/>
<dbReference type="InterPro" id="IPR000073">
    <property type="entry name" value="AB_hydrolase_1"/>
</dbReference>
<keyword evidence="2" id="KW-0378">Hydrolase</keyword>
<organism evidence="2 3">
    <name type="scientific">Brevibacillus parabrevis</name>
    <dbReference type="NCBI Taxonomy" id="54914"/>
    <lineage>
        <taxon>Bacteria</taxon>
        <taxon>Bacillati</taxon>
        <taxon>Bacillota</taxon>
        <taxon>Bacilli</taxon>
        <taxon>Bacillales</taxon>
        <taxon>Paenibacillaceae</taxon>
        <taxon>Brevibacillus</taxon>
    </lineage>
</organism>
<protein>
    <submittedName>
        <fullName evidence="2">Hydrolase</fullName>
    </submittedName>
</protein>
<reference evidence="2 3" key="1">
    <citation type="submission" date="2019-06" db="EMBL/GenBank/DDBJ databases">
        <title>Whole genome shotgun sequence of Brevibacillus parabrevis NBRC 12334.</title>
        <authorList>
            <person name="Hosoyama A."/>
            <person name="Uohara A."/>
            <person name="Ohji S."/>
            <person name="Ichikawa N."/>
        </authorList>
    </citation>
    <scope>NUCLEOTIDE SEQUENCE [LARGE SCALE GENOMIC DNA]</scope>
    <source>
        <strain evidence="2 3">NBRC 12334</strain>
    </source>
</reference>
<dbReference type="PANTHER" id="PTHR43798:SF33">
    <property type="entry name" value="HYDROLASE, PUTATIVE (AFU_ORTHOLOGUE AFUA_2G14860)-RELATED"/>
    <property type="match status" value="1"/>
</dbReference>
<dbReference type="InterPro" id="IPR050266">
    <property type="entry name" value="AB_hydrolase_sf"/>
</dbReference>
<accession>A0A4Y3PCL5</accession>
<evidence type="ECO:0000313" key="3">
    <source>
        <dbReference type="Proteomes" id="UP000316882"/>
    </source>
</evidence>
<dbReference type="PRINTS" id="PR00111">
    <property type="entry name" value="ABHYDROLASE"/>
</dbReference>
<dbReference type="EMBL" id="BJMH01000003">
    <property type="protein sequence ID" value="GEB31224.1"/>
    <property type="molecule type" value="Genomic_DNA"/>
</dbReference>